<dbReference type="Proteomes" id="UP000095662">
    <property type="component" value="Unassembled WGS sequence"/>
</dbReference>
<feature type="transmembrane region" description="Helical" evidence="1">
    <location>
        <begin position="285"/>
        <end position="311"/>
    </location>
</feature>
<dbReference type="Pfam" id="PF09586">
    <property type="entry name" value="YfhO"/>
    <property type="match status" value="1"/>
</dbReference>
<feature type="transmembrane region" description="Helical" evidence="1">
    <location>
        <begin position="353"/>
        <end position="372"/>
    </location>
</feature>
<accession>A0A175A798</accession>
<gene>
    <name evidence="2" type="ORF">ERS852540_02463</name>
</gene>
<dbReference type="PANTHER" id="PTHR38454">
    <property type="entry name" value="INTEGRAL MEMBRANE PROTEIN-RELATED"/>
    <property type="match status" value="1"/>
</dbReference>
<reference evidence="2 3" key="1">
    <citation type="submission" date="2015-09" db="EMBL/GenBank/DDBJ databases">
        <authorList>
            <consortium name="Pathogen Informatics"/>
        </authorList>
    </citation>
    <scope>NUCLEOTIDE SEQUENCE [LARGE SCALE GENOMIC DNA]</scope>
    <source>
        <strain evidence="2 3">2789STDY5834928</strain>
    </source>
</reference>
<dbReference type="PANTHER" id="PTHR38454:SF1">
    <property type="entry name" value="INTEGRAL MEMBRANE PROTEIN"/>
    <property type="match status" value="1"/>
</dbReference>
<proteinExistence type="predicted"/>
<feature type="transmembrane region" description="Helical" evidence="1">
    <location>
        <begin position="118"/>
        <end position="138"/>
    </location>
</feature>
<feature type="transmembrane region" description="Helical" evidence="1">
    <location>
        <begin position="883"/>
        <end position="906"/>
    </location>
</feature>
<dbReference type="InterPro" id="IPR018580">
    <property type="entry name" value="Uncharacterised_YfhO"/>
</dbReference>
<evidence type="ECO:0000256" key="1">
    <source>
        <dbReference type="SAM" id="Phobius"/>
    </source>
</evidence>
<feature type="transmembrane region" description="Helical" evidence="1">
    <location>
        <begin position="211"/>
        <end position="231"/>
    </location>
</feature>
<feature type="transmembrane region" description="Helical" evidence="1">
    <location>
        <begin position="92"/>
        <end position="111"/>
    </location>
</feature>
<keyword evidence="1" id="KW-1133">Transmembrane helix</keyword>
<dbReference type="OrthoDB" id="9815466at2"/>
<feature type="transmembrane region" description="Helical" evidence="1">
    <location>
        <begin position="320"/>
        <end position="341"/>
    </location>
</feature>
<dbReference type="EMBL" id="CZBY01000028">
    <property type="protein sequence ID" value="CUQ92116.1"/>
    <property type="molecule type" value="Genomic_DNA"/>
</dbReference>
<keyword evidence="1" id="KW-0812">Transmembrane</keyword>
<sequence>MKRDITKKITTHFGKLIRSPKLLLTLIIPPIAVIVIGLAVFAGSGLYPFGDKTLAWCDMHQQVLPLLLDFKDILEGKGDFFFNWQNAGGMNFLGVFLFFISSPFSLLVAFVDKADMMLFMNIMTLMKMAVCAITANAYFRTCHKKLDVTYSALFSVMYAFSGYSMLFYQNTVWLDVMYFFPLLLIAFNSLVKRKRTGGLIFCLVGMLVLNYYLSYMVVLFTILYFGVYIFLNRKKGSTKGIAPRFIIGCGIAALISAVVWLPSFVQYLSSARGANILKGLFDSAVFAGIYTNLPLIFCTGFSVAAFIVYFLRRKSKNSRFYALLSLLTLLPVVFEPINKMWHTGDYMAFPMRYGYMTTLMMLTFAAVKLSHTKPDDYAQKNKKPYLIGITAAGVIYFGFTIWYYCNCRYDLDSYVSTLWGSSESFVLLLIIFCGFTALYVLTMAFGVFKKLTFKAVCSVLAVIVVAESVFNANVYIGASAYTPVKYNNAIELEGKIPEDEDFYRVKLMQWPKKYFDANLIGGLGYPTIAHYTSLTSEDYMFAMKRLGYSSYWMEVTGNGGTALTDAVMNIKYYIEKFSAREPVIYRDKNYSIYESEYYLPLGIVTDSDLSQCTELPKAERIVIQEYLAKNLLDTGNELLFTEYEHTGEKNIRYAHRDGIYYFTPKSNTRIATLSYKLDIGEKQALYFDCFDLVTRNINEHINGSFAIYVNGIKQDLSFPNKDSNGLLYLGTFENEKVSIDVDVNESTYCSSYGIYGLSLDKLEKAINKTKTADLKVDGGKISGTADNAKSGQWLFLSVPYDSGFSATINGKSAEIYRSMSGFMAVKLEEGKNDITFSFCPKGLKPGIVLSVAGFAALALYIIFRKKITAIADKAEGLCRVGVYALLVAVLAAVYVLPLIISIIGNICSLAG</sequence>
<feature type="transmembrane region" description="Helical" evidence="1">
    <location>
        <begin position="846"/>
        <end position="863"/>
    </location>
</feature>
<evidence type="ECO:0000313" key="2">
    <source>
        <dbReference type="EMBL" id="CUQ92116.1"/>
    </source>
</evidence>
<evidence type="ECO:0000313" key="3">
    <source>
        <dbReference type="Proteomes" id="UP000095662"/>
    </source>
</evidence>
<dbReference type="AlphaFoldDB" id="A0A175A798"/>
<feature type="transmembrane region" description="Helical" evidence="1">
    <location>
        <begin position="150"/>
        <end position="168"/>
    </location>
</feature>
<name>A0A175A798_9FIRM</name>
<feature type="transmembrane region" description="Helical" evidence="1">
    <location>
        <begin position="455"/>
        <end position="476"/>
    </location>
</feature>
<feature type="transmembrane region" description="Helical" evidence="1">
    <location>
        <begin position="384"/>
        <end position="404"/>
    </location>
</feature>
<feature type="transmembrane region" description="Helical" evidence="1">
    <location>
        <begin position="21"/>
        <end position="42"/>
    </location>
</feature>
<feature type="transmembrane region" description="Helical" evidence="1">
    <location>
        <begin position="243"/>
        <end position="265"/>
    </location>
</feature>
<keyword evidence="1" id="KW-0472">Membrane</keyword>
<organism evidence="2 3">
    <name type="scientific">[Eubacterium] siraeum</name>
    <dbReference type="NCBI Taxonomy" id="39492"/>
    <lineage>
        <taxon>Bacteria</taxon>
        <taxon>Bacillati</taxon>
        <taxon>Bacillota</taxon>
        <taxon>Clostridia</taxon>
        <taxon>Eubacteriales</taxon>
        <taxon>Oscillospiraceae</taxon>
        <taxon>Oscillospiraceae incertae sedis</taxon>
    </lineage>
</organism>
<protein>
    <submittedName>
        <fullName evidence="2">Predicted membrane protein</fullName>
    </submittedName>
</protein>
<feature type="transmembrane region" description="Helical" evidence="1">
    <location>
        <begin position="424"/>
        <end position="448"/>
    </location>
</feature>
<feature type="transmembrane region" description="Helical" evidence="1">
    <location>
        <begin position="173"/>
        <end position="191"/>
    </location>
</feature>
<dbReference type="STRING" id="39492.ERS852540_02463"/>